<dbReference type="Proteomes" id="UP000078113">
    <property type="component" value="Unassembled WGS sequence"/>
</dbReference>
<accession>A0A8X7NGT7</accession>
<proteinExistence type="predicted"/>
<protein>
    <submittedName>
        <fullName evidence="1">Uncharacterized protein</fullName>
    </submittedName>
</protein>
<sequence length="332" mass="36806">MSLVSAPAGINTGGLDVRMPADSWALIANLQEVGGQDGYDVAIATLGWMKREHYMALPKDWARPTIPVADVGSGPTGASFSLRDLAQVYALNKDRCPVKSYAAQFALLRMEAARAGWVDRSTQTEIVLVEPLHDVSALRTLAQDLEALRHKIDQVRSLGYLIPLIAEHVLRTKGHYWSTEQADIYTGHYRDIYEACLLPEFEDYLPPDLLYHQALHWTGPSRQMQVLLAQLQIPRLPGPLKTMASDPPASMDLISATAKCIKALRIGMKRKLSATYDFELIKSVAAAAEKDPFKYHKSYFLYGVDPPTKDELATLRKAMEAAANMGPLSQWA</sequence>
<dbReference type="AlphaFoldDB" id="A0A8X7NGT7"/>
<reference evidence="1" key="2">
    <citation type="journal article" date="2019" name="IMA Fungus">
        <title>Genome sequencing and comparison of five Tilletia species to identify candidate genes for the detection of regulated species infecting wheat.</title>
        <authorList>
            <person name="Nguyen H.D.T."/>
            <person name="Sultana T."/>
            <person name="Kesanakurti P."/>
            <person name="Hambleton S."/>
        </authorList>
    </citation>
    <scope>NUCLEOTIDE SEQUENCE</scope>
    <source>
        <strain evidence="1">DAOMC 236422</strain>
    </source>
</reference>
<evidence type="ECO:0000313" key="2">
    <source>
        <dbReference type="Proteomes" id="UP000078113"/>
    </source>
</evidence>
<comment type="caution">
    <text evidence="1">The sequence shown here is derived from an EMBL/GenBank/DDBJ whole genome shotgun (WGS) entry which is preliminary data.</text>
</comment>
<name>A0A8X7NGT7_9BASI</name>
<keyword evidence="2" id="KW-1185">Reference proteome</keyword>
<organism evidence="1 2">
    <name type="scientific">Tilletia walkeri</name>
    <dbReference type="NCBI Taxonomy" id="117179"/>
    <lineage>
        <taxon>Eukaryota</taxon>
        <taxon>Fungi</taxon>
        <taxon>Dikarya</taxon>
        <taxon>Basidiomycota</taxon>
        <taxon>Ustilaginomycotina</taxon>
        <taxon>Exobasidiomycetes</taxon>
        <taxon>Tilletiales</taxon>
        <taxon>Tilletiaceae</taxon>
        <taxon>Tilletia</taxon>
    </lineage>
</organism>
<dbReference type="EMBL" id="LWDG02000013">
    <property type="protein sequence ID" value="KAE8271671.1"/>
    <property type="molecule type" value="Genomic_DNA"/>
</dbReference>
<evidence type="ECO:0000313" key="1">
    <source>
        <dbReference type="EMBL" id="KAE8271671.1"/>
    </source>
</evidence>
<reference evidence="1" key="1">
    <citation type="submission" date="2016-04" db="EMBL/GenBank/DDBJ databases">
        <authorList>
            <person name="Nguyen H.D."/>
            <person name="Samba Siva P."/>
            <person name="Cullis J."/>
            <person name="Levesque C.A."/>
            <person name="Hambleton S."/>
        </authorList>
    </citation>
    <scope>NUCLEOTIDE SEQUENCE</scope>
    <source>
        <strain evidence="1">DAOMC 236422</strain>
    </source>
</reference>
<gene>
    <name evidence="1" type="ORF">A4X09_0g659</name>
</gene>